<organism evidence="2 3">
    <name type="scientific">Brachybacterium equifaecis</name>
    <dbReference type="NCBI Taxonomy" id="2910770"/>
    <lineage>
        <taxon>Bacteria</taxon>
        <taxon>Bacillati</taxon>
        <taxon>Actinomycetota</taxon>
        <taxon>Actinomycetes</taxon>
        <taxon>Micrococcales</taxon>
        <taxon>Dermabacteraceae</taxon>
        <taxon>Brachybacterium</taxon>
    </lineage>
</organism>
<reference evidence="2" key="1">
    <citation type="submission" date="2022-02" db="EMBL/GenBank/DDBJ databases">
        <authorList>
            <person name="Lee M."/>
            <person name="Kim S.-J."/>
            <person name="Jung M.-Y."/>
        </authorList>
    </citation>
    <scope>NUCLEOTIDE SEQUENCE</scope>
    <source>
        <strain evidence="2">JHP9</strain>
    </source>
</reference>
<evidence type="ECO:0000313" key="2">
    <source>
        <dbReference type="EMBL" id="MCL6423217.1"/>
    </source>
</evidence>
<feature type="chain" id="PRO_5047332264" evidence="1">
    <location>
        <begin position="26"/>
        <end position="395"/>
    </location>
</feature>
<gene>
    <name evidence="2" type="ORF">Bequi_07435</name>
</gene>
<feature type="signal peptide" evidence="1">
    <location>
        <begin position="1"/>
        <end position="25"/>
    </location>
</feature>
<dbReference type="RefSeq" id="WP_249737306.1">
    <property type="nucleotide sequence ID" value="NZ_JAKNCJ010000002.1"/>
</dbReference>
<sequence length="395" mass="42680">MRRRTLTTALALALPTAVFGTPALAKSPSGSGTPAAPAAANWSADRTRALRAALPDLRGRRTAAGARVAAQLDEERRVDAIGLGRAIDGSQYSCAPTELSAYVRQQTKGWTDEDFEILDQLAVLDWPTYQALLFEPSGSQYYGRSGEYTKELEKTFGKLQGFWDLDGSDIHLAAMHGAVIQDDAKMVATLTFAFEISAAEAQEIVDAVQEYLHQPKFDDGRNPLFTFNAFAYSDRTAGPGEGLGVPDKIIMGDGILEGMAAIGLGDVAPRGILAHEYGHQLQYRLGLFDDHARTPEATRETELEADALAGYYLSHPRGERLRTKRVEAFIRVDHEVGDCSFTSNGHHGTPDQRAATGRWADGLANEKGAKGHILPARTVSDAFRAALPAIVAPTN</sequence>
<dbReference type="Proteomes" id="UP001203761">
    <property type="component" value="Unassembled WGS sequence"/>
</dbReference>
<accession>A0ABT0QZY1</accession>
<keyword evidence="1" id="KW-0732">Signal</keyword>
<keyword evidence="3" id="KW-1185">Reference proteome</keyword>
<comment type="caution">
    <text evidence="2">The sequence shown here is derived from an EMBL/GenBank/DDBJ whole genome shotgun (WGS) entry which is preliminary data.</text>
</comment>
<evidence type="ECO:0000256" key="1">
    <source>
        <dbReference type="SAM" id="SignalP"/>
    </source>
</evidence>
<evidence type="ECO:0000313" key="3">
    <source>
        <dbReference type="Proteomes" id="UP001203761"/>
    </source>
</evidence>
<proteinExistence type="predicted"/>
<name>A0ABT0QZY1_9MICO</name>
<dbReference type="EMBL" id="JAKNCJ010000002">
    <property type="protein sequence ID" value="MCL6423217.1"/>
    <property type="molecule type" value="Genomic_DNA"/>
</dbReference>
<protein>
    <submittedName>
        <fullName evidence="2">Neutral zinc metallopeptidase</fullName>
    </submittedName>
</protein>